<feature type="domain" description="Flagellar hook-length control protein-like C-terminal" evidence="2">
    <location>
        <begin position="326"/>
        <end position="393"/>
    </location>
</feature>
<reference evidence="3" key="1">
    <citation type="submission" date="2018-10" db="EMBL/GenBank/DDBJ databases">
        <title>Acidithiobacillus sulfuriphilus sp. nov.: an extremely acidophilic sulfur-oxidizing chemolithotroph isolated from a neutral pH environment.</title>
        <authorList>
            <person name="Falagan C."/>
            <person name="Moya-Beltran A."/>
            <person name="Quatrini R."/>
            <person name="Johnson D.B."/>
        </authorList>
    </citation>
    <scope>NUCLEOTIDE SEQUENCE [LARGE SCALE GENOMIC DNA]</scope>
    <source>
        <strain evidence="3">CJ-2</strain>
    </source>
</reference>
<protein>
    <recommendedName>
        <fullName evidence="2">Flagellar hook-length control protein-like C-terminal domain-containing protein</fullName>
    </recommendedName>
</protein>
<evidence type="ECO:0000256" key="1">
    <source>
        <dbReference type="SAM" id="MobiDB-lite"/>
    </source>
</evidence>
<comment type="caution">
    <text evidence="3">The sequence shown here is derived from an EMBL/GenBank/DDBJ whole genome shotgun (WGS) entry which is preliminary data.</text>
</comment>
<sequence>MGVNEVPGQGASIPNTFPVTASGPAAQQLGQGLKPGAKVLAVVLGQNQSGQTLVQIARNQVAMDLPGSWAAGDRVSLLFLGAQSRPTFLYLNPAPLPPDRVALSPTAQSLVEIQQAGKGPPALGGVETAPVAARMPLPTAQLAQALEGALRGSGLFYESHLAAWAQGRMPLAILLAEPQGALSNPRSSANPSQVPAQMAEPATAPPFFQPAAAAMVPTRPENQAPAGQSAGTPGAVTPDPAALPQAISRAAVQGATVYSQMADLGANPVPSPAQAVHGALTNLVGQQLQALMQQQVEWNGALWPGQWAHWQVEKRKADGGHGGPMEAPQQRWVSTLTMRLPQLGEVRARIVLAGNALAVQVWGTENAALNAGRSALESALAAAGLHVTQCDISPDFGHD</sequence>
<proteinExistence type="predicted"/>
<evidence type="ECO:0000259" key="2">
    <source>
        <dbReference type="Pfam" id="PF02120"/>
    </source>
</evidence>
<gene>
    <name evidence="3" type="ORF">EC580_07975</name>
</gene>
<accession>A0A3M8R035</accession>
<dbReference type="AlphaFoldDB" id="A0A3M8R035"/>
<dbReference type="OrthoDB" id="5296742at2"/>
<dbReference type="Pfam" id="PF02120">
    <property type="entry name" value="Flg_hook"/>
    <property type="match status" value="1"/>
</dbReference>
<dbReference type="RefSeq" id="WP_123103871.1">
    <property type="nucleotide sequence ID" value="NZ_CP127527.1"/>
</dbReference>
<dbReference type="InterPro" id="IPR021136">
    <property type="entry name" value="Flagellar_hook_control-like_C"/>
</dbReference>
<name>A0A3M8R035_9PROT</name>
<evidence type="ECO:0000313" key="3">
    <source>
        <dbReference type="EMBL" id="RNF61695.1"/>
    </source>
</evidence>
<organism evidence="3">
    <name type="scientific">Acidithiobacillus sulfuriphilus</name>
    <dbReference type="NCBI Taxonomy" id="1867749"/>
    <lineage>
        <taxon>Bacteria</taxon>
        <taxon>Pseudomonadati</taxon>
        <taxon>Pseudomonadota</taxon>
        <taxon>Acidithiobacillia</taxon>
        <taxon>Acidithiobacillales</taxon>
        <taxon>Acidithiobacillaceae</taxon>
        <taxon>Acidithiobacillus</taxon>
    </lineage>
</organism>
<dbReference type="EMBL" id="RIZI01000166">
    <property type="protein sequence ID" value="RNF61695.1"/>
    <property type="molecule type" value="Genomic_DNA"/>
</dbReference>
<feature type="region of interest" description="Disordered" evidence="1">
    <location>
        <begin position="217"/>
        <end position="240"/>
    </location>
</feature>